<feature type="compositionally biased region" description="Pro residues" evidence="1">
    <location>
        <begin position="55"/>
        <end position="79"/>
    </location>
</feature>
<protein>
    <submittedName>
        <fullName evidence="2">Uncharacterized protein</fullName>
    </submittedName>
</protein>
<dbReference type="EMBL" id="JAUJYO010000011">
    <property type="protein sequence ID" value="KAK1305331.1"/>
    <property type="molecule type" value="Genomic_DNA"/>
</dbReference>
<dbReference type="AlphaFoldDB" id="A0AAV9DUJ0"/>
<name>A0AAV9DUJ0_ACOCL</name>
<feature type="compositionally biased region" description="Polar residues" evidence="1">
    <location>
        <begin position="17"/>
        <end position="44"/>
    </location>
</feature>
<reference evidence="2" key="2">
    <citation type="submission" date="2023-06" db="EMBL/GenBank/DDBJ databases">
        <authorList>
            <person name="Ma L."/>
            <person name="Liu K.-W."/>
            <person name="Li Z."/>
            <person name="Hsiao Y.-Y."/>
            <person name="Qi Y."/>
            <person name="Fu T."/>
            <person name="Tang G."/>
            <person name="Zhang D."/>
            <person name="Sun W.-H."/>
            <person name="Liu D.-K."/>
            <person name="Li Y."/>
            <person name="Chen G.-Z."/>
            <person name="Liu X.-D."/>
            <person name="Liao X.-Y."/>
            <person name="Jiang Y.-T."/>
            <person name="Yu X."/>
            <person name="Hao Y."/>
            <person name="Huang J."/>
            <person name="Zhao X.-W."/>
            <person name="Ke S."/>
            <person name="Chen Y.-Y."/>
            <person name="Wu W.-L."/>
            <person name="Hsu J.-L."/>
            <person name="Lin Y.-F."/>
            <person name="Huang M.-D."/>
            <person name="Li C.-Y."/>
            <person name="Huang L."/>
            <person name="Wang Z.-W."/>
            <person name="Zhao X."/>
            <person name="Zhong W.-Y."/>
            <person name="Peng D.-H."/>
            <person name="Ahmad S."/>
            <person name="Lan S."/>
            <person name="Zhang J.-S."/>
            <person name="Tsai W.-C."/>
            <person name="Van De Peer Y."/>
            <person name="Liu Z.-J."/>
        </authorList>
    </citation>
    <scope>NUCLEOTIDE SEQUENCE</scope>
    <source>
        <strain evidence="2">CP</strain>
        <tissue evidence="2">Leaves</tissue>
    </source>
</reference>
<evidence type="ECO:0000313" key="2">
    <source>
        <dbReference type="EMBL" id="KAK1305331.1"/>
    </source>
</evidence>
<evidence type="ECO:0000256" key="1">
    <source>
        <dbReference type="SAM" id="MobiDB-lite"/>
    </source>
</evidence>
<gene>
    <name evidence="2" type="ORF">QJS10_CPB11g00383</name>
</gene>
<sequence>MNPGGMAHPQPDKTEPSDLTMSRLEPNTSDFNARQRQTAASTSGRLFKVEQHELPPLPNIPFPNPTTFPSPSPPSPPLPTSTAFPNPPILLSKPEHPPSFRVTEWHAAWGFTAGDLCAGEGFVGWVGMM</sequence>
<keyword evidence="3" id="KW-1185">Reference proteome</keyword>
<accession>A0AAV9DUJ0</accession>
<comment type="caution">
    <text evidence="2">The sequence shown here is derived from an EMBL/GenBank/DDBJ whole genome shotgun (WGS) entry which is preliminary data.</text>
</comment>
<proteinExistence type="predicted"/>
<organism evidence="2 3">
    <name type="scientific">Acorus calamus</name>
    <name type="common">Sweet flag</name>
    <dbReference type="NCBI Taxonomy" id="4465"/>
    <lineage>
        <taxon>Eukaryota</taxon>
        <taxon>Viridiplantae</taxon>
        <taxon>Streptophyta</taxon>
        <taxon>Embryophyta</taxon>
        <taxon>Tracheophyta</taxon>
        <taxon>Spermatophyta</taxon>
        <taxon>Magnoliopsida</taxon>
        <taxon>Liliopsida</taxon>
        <taxon>Acoraceae</taxon>
        <taxon>Acorus</taxon>
    </lineage>
</organism>
<evidence type="ECO:0000313" key="3">
    <source>
        <dbReference type="Proteomes" id="UP001180020"/>
    </source>
</evidence>
<dbReference type="Proteomes" id="UP001180020">
    <property type="component" value="Unassembled WGS sequence"/>
</dbReference>
<reference evidence="2" key="1">
    <citation type="journal article" date="2023" name="Nat. Commun.">
        <title>Diploid and tetraploid genomes of Acorus and the evolution of monocots.</title>
        <authorList>
            <person name="Ma L."/>
            <person name="Liu K.W."/>
            <person name="Li Z."/>
            <person name="Hsiao Y.Y."/>
            <person name="Qi Y."/>
            <person name="Fu T."/>
            <person name="Tang G.D."/>
            <person name="Zhang D."/>
            <person name="Sun W.H."/>
            <person name="Liu D.K."/>
            <person name="Li Y."/>
            <person name="Chen G.Z."/>
            <person name="Liu X.D."/>
            <person name="Liao X.Y."/>
            <person name="Jiang Y.T."/>
            <person name="Yu X."/>
            <person name="Hao Y."/>
            <person name="Huang J."/>
            <person name="Zhao X.W."/>
            <person name="Ke S."/>
            <person name="Chen Y.Y."/>
            <person name="Wu W.L."/>
            <person name="Hsu J.L."/>
            <person name="Lin Y.F."/>
            <person name="Huang M.D."/>
            <person name="Li C.Y."/>
            <person name="Huang L."/>
            <person name="Wang Z.W."/>
            <person name="Zhao X."/>
            <person name="Zhong W.Y."/>
            <person name="Peng D.H."/>
            <person name="Ahmad S."/>
            <person name="Lan S."/>
            <person name="Zhang J.S."/>
            <person name="Tsai W.C."/>
            <person name="Van de Peer Y."/>
            <person name="Liu Z.J."/>
        </authorList>
    </citation>
    <scope>NUCLEOTIDE SEQUENCE</scope>
    <source>
        <strain evidence="2">CP</strain>
    </source>
</reference>
<feature type="region of interest" description="Disordered" evidence="1">
    <location>
        <begin position="1"/>
        <end position="92"/>
    </location>
</feature>